<evidence type="ECO:0000256" key="3">
    <source>
        <dbReference type="ARBA" id="ARBA00012954"/>
    </source>
</evidence>
<keyword evidence="4" id="KW-0560">Oxidoreductase</keyword>
<dbReference type="EMBL" id="KN847549">
    <property type="protein sequence ID" value="KIW02350.1"/>
    <property type="molecule type" value="Genomic_DNA"/>
</dbReference>
<reference evidence="11 12" key="1">
    <citation type="submission" date="2015-01" db="EMBL/GenBank/DDBJ databases">
        <title>The Genome Sequence of Ochroconis gallopava CBS43764.</title>
        <authorList>
            <consortium name="The Broad Institute Genomics Platform"/>
            <person name="Cuomo C."/>
            <person name="de Hoog S."/>
            <person name="Gorbushina A."/>
            <person name="Stielow B."/>
            <person name="Teixiera M."/>
            <person name="Abouelleil A."/>
            <person name="Chapman S.B."/>
            <person name="Priest M."/>
            <person name="Young S.K."/>
            <person name="Wortman J."/>
            <person name="Nusbaum C."/>
            <person name="Birren B."/>
        </authorList>
    </citation>
    <scope>NUCLEOTIDE SEQUENCE [LARGE SCALE GENOMIC DNA]</scope>
    <source>
        <strain evidence="11 12">CBS 43764</strain>
    </source>
</reference>
<evidence type="ECO:0000256" key="5">
    <source>
        <dbReference type="ARBA" id="ARBA00023027"/>
    </source>
</evidence>
<feature type="binding site" evidence="9">
    <location>
        <position position="150"/>
    </location>
    <ligand>
        <name>NAD(+)</name>
        <dbReference type="ChEBI" id="CHEBI:57540"/>
    </ligand>
</feature>
<evidence type="ECO:0000313" key="11">
    <source>
        <dbReference type="EMBL" id="KIW02350.1"/>
    </source>
</evidence>
<comment type="similarity">
    <text evidence="2">Belongs to the UDP-glucose/GDP-mannose dehydrogenase family.</text>
</comment>
<accession>A0A0D2A6Y1</accession>
<dbReference type="STRING" id="253628.A0A0D2A6Y1"/>
<dbReference type="EC" id="1.1.1.22" evidence="3"/>
<sequence length="574" mass="62023">MNIMSLSMQYSTMSTPIEEHDASIFSIPTSPTSSSRSTSPEWPFVAESLKLAMAVTNVCIVGAGYVGGPTAAILALKNPHIQVNVVDKDTARIAQWNSKHLPVYEPGLNEIVCIARDGYQDGCRSPNLKFSTMVESCINDADIVFIAVNTPTKVCGIGAGAATNLAAFERAAITIAQNLKPGAIVVEKSTVPCGTAQTVQEILSMYRPGESFEVLSNPEFLAEGTAVKDLLDPDRVLIGSSSTKEGQKAAKMLRSLYESFVPPSKILTVNTWSSELAKLVANAMLAQRISSINSISAICEQTGADIDEISEAIGRDTRLGPKFLKAGVGFGGSCFKKDILSLVYLARSLHLPEVADYWMAVLAINDFQVDRFTGRVVNKLHGALVGKKITVLGFAFKQDTNDTRESPAINVVEALLDERPAEIAIFDPGCTPSEIESAIKSQGSIERTSILSPNGPVKPYINAYEACQDSSAILILTPWPQFQYPPASVSEKIVHPIQANAPSQKRSQNTTCSADCALCAKLTPKQAETARECLDWSIVCETMRAPKWVFDGRNIVHKEAMLKLGFRVENMGRA</sequence>
<dbReference type="RefSeq" id="XP_016212219.1">
    <property type="nucleotide sequence ID" value="XM_016359771.1"/>
</dbReference>
<dbReference type="Gene3D" id="1.20.5.100">
    <property type="entry name" value="Cytochrome c1, transmembrane anchor, C-terminal"/>
    <property type="match status" value="1"/>
</dbReference>
<dbReference type="GO" id="GO:0003979">
    <property type="term" value="F:UDP-glucose 6-dehydrogenase activity"/>
    <property type="evidence" value="ECO:0007669"/>
    <property type="project" value="UniProtKB-EC"/>
</dbReference>
<dbReference type="GO" id="GO:0005634">
    <property type="term" value="C:nucleus"/>
    <property type="evidence" value="ECO:0007669"/>
    <property type="project" value="TreeGrafter"/>
</dbReference>
<name>A0A0D2A6Y1_9PEZI</name>
<dbReference type="InterPro" id="IPR028357">
    <property type="entry name" value="UDPglc_DH_bac"/>
</dbReference>
<evidence type="ECO:0000256" key="4">
    <source>
        <dbReference type="ARBA" id="ARBA00023002"/>
    </source>
</evidence>
<comment type="pathway">
    <text evidence="1">Nucleotide-sugar biosynthesis; UDP-alpha-D-glucuronate biosynthesis; UDP-alpha-D-glucuronate from UDP-alpha-D-glucose: step 1/1.</text>
</comment>
<comment type="catalytic activity">
    <reaction evidence="6">
        <text>UDP-alpha-D-glucose + 2 NAD(+) + H2O = UDP-alpha-D-glucuronate + 2 NADH + 3 H(+)</text>
        <dbReference type="Rhea" id="RHEA:23596"/>
        <dbReference type="ChEBI" id="CHEBI:15377"/>
        <dbReference type="ChEBI" id="CHEBI:15378"/>
        <dbReference type="ChEBI" id="CHEBI:57540"/>
        <dbReference type="ChEBI" id="CHEBI:57945"/>
        <dbReference type="ChEBI" id="CHEBI:58052"/>
        <dbReference type="ChEBI" id="CHEBI:58885"/>
        <dbReference type="EC" id="1.1.1.22"/>
    </reaction>
</comment>
<dbReference type="InterPro" id="IPR014027">
    <property type="entry name" value="UDP-Glc/GDP-Man_DH_C"/>
</dbReference>
<dbReference type="InterPro" id="IPR017476">
    <property type="entry name" value="UDP-Glc/GDP-Man"/>
</dbReference>
<feature type="binding site" evidence="8">
    <location>
        <begin position="220"/>
        <end position="223"/>
    </location>
    <ligand>
        <name>substrate</name>
    </ligand>
</feature>
<evidence type="ECO:0000256" key="2">
    <source>
        <dbReference type="ARBA" id="ARBA00006601"/>
    </source>
</evidence>
<dbReference type="AlphaFoldDB" id="A0A0D2A6Y1"/>
<dbReference type="SMART" id="SM00984">
    <property type="entry name" value="UDPG_MGDP_dh_C"/>
    <property type="match status" value="1"/>
</dbReference>
<feature type="binding site" evidence="8">
    <location>
        <begin position="323"/>
        <end position="327"/>
    </location>
    <ligand>
        <name>substrate</name>
    </ligand>
</feature>
<feature type="binding site" evidence="9">
    <location>
        <position position="190"/>
    </location>
    <ligand>
        <name>NAD(+)</name>
        <dbReference type="ChEBI" id="CHEBI:57540"/>
    </ligand>
</feature>
<feature type="domain" description="UDP-glucose/GDP-mannose dehydrogenase C-terminal" evidence="10">
    <location>
        <begin position="390"/>
        <end position="499"/>
    </location>
</feature>
<dbReference type="Proteomes" id="UP000053259">
    <property type="component" value="Unassembled WGS sequence"/>
</dbReference>
<feature type="binding site" evidence="9">
    <location>
        <position position="223"/>
    </location>
    <ligand>
        <name>NAD(+)</name>
        <dbReference type="ChEBI" id="CHEBI:57540"/>
    </ligand>
</feature>
<dbReference type="GO" id="GO:0051287">
    <property type="term" value="F:NAD binding"/>
    <property type="evidence" value="ECO:0007669"/>
    <property type="project" value="InterPro"/>
</dbReference>
<proteinExistence type="inferred from homology"/>
<dbReference type="UniPathway" id="UPA00038">
    <property type="reaction ID" value="UER00491"/>
</dbReference>
<dbReference type="GO" id="GO:0006024">
    <property type="term" value="P:glycosaminoglycan biosynthetic process"/>
    <property type="evidence" value="ECO:0007669"/>
    <property type="project" value="TreeGrafter"/>
</dbReference>
<dbReference type="Pfam" id="PF03721">
    <property type="entry name" value="UDPG_MGDP_dh_N"/>
    <property type="match status" value="1"/>
</dbReference>
<feature type="binding site" evidence="9">
    <location>
        <position position="404"/>
    </location>
    <ligand>
        <name>NAD(+)</name>
        <dbReference type="ChEBI" id="CHEBI:57540"/>
    </ligand>
</feature>
<evidence type="ECO:0000256" key="6">
    <source>
        <dbReference type="ARBA" id="ARBA00047473"/>
    </source>
</evidence>
<dbReference type="GeneID" id="27314145"/>
<evidence type="ECO:0000256" key="9">
    <source>
        <dbReference type="PIRSR" id="PIRSR500134-3"/>
    </source>
</evidence>
<dbReference type="PANTHER" id="PTHR11374:SF3">
    <property type="entry name" value="UDP-GLUCOSE 6-DEHYDROGENASE"/>
    <property type="match status" value="1"/>
</dbReference>
<dbReference type="SUPFAM" id="SSF52413">
    <property type="entry name" value="UDP-glucose/GDP-mannose dehydrogenase C-terminal domain"/>
    <property type="match status" value="1"/>
</dbReference>
<dbReference type="Pfam" id="PF00984">
    <property type="entry name" value="UDPG_MGDP_dh"/>
    <property type="match status" value="1"/>
</dbReference>
<feature type="binding site" evidence="9">
    <location>
        <position position="87"/>
    </location>
    <ligand>
        <name>NAD(+)</name>
        <dbReference type="ChEBI" id="CHEBI:57540"/>
    </ligand>
</feature>
<dbReference type="GO" id="GO:0000271">
    <property type="term" value="P:polysaccharide biosynthetic process"/>
    <property type="evidence" value="ECO:0007669"/>
    <property type="project" value="InterPro"/>
</dbReference>
<feature type="binding site" evidence="8">
    <location>
        <position position="331"/>
    </location>
    <ligand>
        <name>substrate</name>
    </ligand>
</feature>
<feature type="binding site" evidence="8">
    <location>
        <position position="278"/>
    </location>
    <ligand>
        <name>substrate</name>
    </ligand>
</feature>
<dbReference type="SUPFAM" id="SSF48179">
    <property type="entry name" value="6-phosphogluconate dehydrogenase C-terminal domain-like"/>
    <property type="match status" value="1"/>
</dbReference>
<dbReference type="Gene3D" id="3.40.50.720">
    <property type="entry name" value="NAD(P)-binding Rossmann-like Domain"/>
    <property type="match status" value="2"/>
</dbReference>
<dbReference type="OrthoDB" id="5059218at2759"/>
<feature type="binding site" evidence="8">
    <location>
        <position position="397"/>
    </location>
    <ligand>
        <name>substrate</name>
    </ligand>
</feature>
<dbReference type="GO" id="GO:0006065">
    <property type="term" value="P:UDP-glucuronate biosynthetic process"/>
    <property type="evidence" value="ECO:0007669"/>
    <property type="project" value="UniProtKB-UniPathway"/>
</dbReference>
<dbReference type="NCBIfam" id="TIGR03026">
    <property type="entry name" value="NDP-sugDHase"/>
    <property type="match status" value="1"/>
</dbReference>
<dbReference type="InterPro" id="IPR014026">
    <property type="entry name" value="UDP-Glc/GDP-Man_DH_dimer"/>
</dbReference>
<feature type="active site" description="Nucleophile" evidence="7">
    <location>
        <position position="334"/>
    </location>
</feature>
<dbReference type="HOGENOM" id="CLU_023810_7_0_1"/>
<dbReference type="FunFam" id="3.40.50.720:FF:000032">
    <property type="entry name" value="UDP-glucose 6-dehydrogenase"/>
    <property type="match status" value="1"/>
</dbReference>
<evidence type="ECO:0000259" key="10">
    <source>
        <dbReference type="SMART" id="SM00984"/>
    </source>
</evidence>
<evidence type="ECO:0000256" key="8">
    <source>
        <dbReference type="PIRSR" id="PIRSR500134-2"/>
    </source>
</evidence>
<evidence type="ECO:0000256" key="1">
    <source>
        <dbReference type="ARBA" id="ARBA00004701"/>
    </source>
</evidence>
<dbReference type="InterPro" id="IPR036291">
    <property type="entry name" value="NAD(P)-bd_dom_sf"/>
</dbReference>
<dbReference type="FunFam" id="1.20.5.100:FF:000001">
    <property type="entry name" value="UDP-glucose 6-dehydrogenase"/>
    <property type="match status" value="1"/>
</dbReference>
<feature type="binding site" evidence="9">
    <location>
        <position position="92"/>
    </location>
    <ligand>
        <name>NAD(+)</name>
        <dbReference type="ChEBI" id="CHEBI:57540"/>
    </ligand>
</feature>
<keyword evidence="12" id="KW-1185">Reference proteome</keyword>
<dbReference type="InterPro" id="IPR001732">
    <property type="entry name" value="UDP-Glc/GDP-Man_DH_N"/>
</dbReference>
<keyword evidence="5 9" id="KW-0520">NAD</keyword>
<dbReference type="Pfam" id="PF03720">
    <property type="entry name" value="UDPG_MGDP_dh_C"/>
    <property type="match status" value="1"/>
</dbReference>
<evidence type="ECO:0000256" key="7">
    <source>
        <dbReference type="PIRSR" id="PIRSR500134-1"/>
    </source>
</evidence>
<dbReference type="InParanoid" id="A0A0D2A6Y1"/>
<gene>
    <name evidence="11" type="ORF">PV09_06172</name>
</gene>
<organism evidence="11 12">
    <name type="scientific">Verruconis gallopava</name>
    <dbReference type="NCBI Taxonomy" id="253628"/>
    <lineage>
        <taxon>Eukaryota</taxon>
        <taxon>Fungi</taxon>
        <taxon>Dikarya</taxon>
        <taxon>Ascomycota</taxon>
        <taxon>Pezizomycotina</taxon>
        <taxon>Dothideomycetes</taxon>
        <taxon>Pleosporomycetidae</taxon>
        <taxon>Venturiales</taxon>
        <taxon>Sympoventuriaceae</taxon>
        <taxon>Verruconis</taxon>
    </lineage>
</organism>
<evidence type="ECO:0000313" key="12">
    <source>
        <dbReference type="Proteomes" id="UP000053259"/>
    </source>
</evidence>
<feature type="binding site" evidence="9">
    <location>
        <position position="337"/>
    </location>
    <ligand>
        <name>NAD(+)</name>
        <dbReference type="ChEBI" id="CHEBI:57540"/>
    </ligand>
</feature>
<dbReference type="PIRSF" id="PIRSF000124">
    <property type="entry name" value="UDPglc_GDPman_dh"/>
    <property type="match status" value="1"/>
</dbReference>
<dbReference type="PIRSF" id="PIRSF500134">
    <property type="entry name" value="UDPglc_DH_bac"/>
    <property type="match status" value="1"/>
</dbReference>
<protein>
    <recommendedName>
        <fullName evidence="3">UDP-glucose 6-dehydrogenase</fullName>
        <ecNumber evidence="3">1.1.1.22</ecNumber>
    </recommendedName>
</protein>
<dbReference type="PANTHER" id="PTHR11374">
    <property type="entry name" value="UDP-GLUCOSE DEHYDROGENASE/UDP-MANNAC DEHYDROGENASE"/>
    <property type="match status" value="1"/>
</dbReference>
<dbReference type="InterPro" id="IPR036220">
    <property type="entry name" value="UDP-Glc/GDP-Man_DH_C_sf"/>
</dbReference>
<dbReference type="VEuPathDB" id="FungiDB:PV09_06172"/>
<dbReference type="SUPFAM" id="SSF51735">
    <property type="entry name" value="NAD(P)-binding Rossmann-fold domains"/>
    <property type="match status" value="1"/>
</dbReference>
<dbReference type="InterPro" id="IPR008927">
    <property type="entry name" value="6-PGluconate_DH-like_C_sf"/>
</dbReference>
<dbReference type="InterPro" id="IPR028356">
    <property type="entry name" value="UDPglc_DH_euk"/>
</dbReference>